<keyword evidence="4" id="KW-1185">Reference proteome</keyword>
<evidence type="ECO:0000256" key="1">
    <source>
        <dbReference type="ARBA" id="ARBA00023242"/>
    </source>
</evidence>
<proteinExistence type="predicted"/>
<dbReference type="OrthoDB" id="3627830at2759"/>
<dbReference type="GO" id="GO:0000981">
    <property type="term" value="F:DNA-binding transcription factor activity, RNA polymerase II-specific"/>
    <property type="evidence" value="ECO:0007669"/>
    <property type="project" value="InterPro"/>
</dbReference>
<dbReference type="AlphaFoldDB" id="A0A2V1D997"/>
<keyword evidence="1" id="KW-0539">Nucleus</keyword>
<feature type="domain" description="Zn(2)-C6 fungal-type" evidence="2">
    <location>
        <begin position="22"/>
        <end position="66"/>
    </location>
</feature>
<dbReference type="InterPro" id="IPR001138">
    <property type="entry name" value="Zn2Cys6_DnaBD"/>
</dbReference>
<evidence type="ECO:0000313" key="4">
    <source>
        <dbReference type="Proteomes" id="UP000244855"/>
    </source>
</evidence>
<organism evidence="3 4">
    <name type="scientific">Periconia macrospinosa</name>
    <dbReference type="NCBI Taxonomy" id="97972"/>
    <lineage>
        <taxon>Eukaryota</taxon>
        <taxon>Fungi</taxon>
        <taxon>Dikarya</taxon>
        <taxon>Ascomycota</taxon>
        <taxon>Pezizomycotina</taxon>
        <taxon>Dothideomycetes</taxon>
        <taxon>Pleosporomycetidae</taxon>
        <taxon>Pleosporales</taxon>
        <taxon>Massarineae</taxon>
        <taxon>Periconiaceae</taxon>
        <taxon>Periconia</taxon>
    </lineage>
</organism>
<dbReference type="CDD" id="cd00067">
    <property type="entry name" value="GAL4"/>
    <property type="match status" value="1"/>
</dbReference>
<dbReference type="PANTHER" id="PTHR37534:SF46">
    <property type="entry name" value="ZN(II)2CYS6 TRANSCRIPTION FACTOR (EUROFUNG)"/>
    <property type="match status" value="1"/>
</dbReference>
<dbReference type="InterPro" id="IPR036864">
    <property type="entry name" value="Zn2-C6_fun-type_DNA-bd_sf"/>
</dbReference>
<dbReference type="STRING" id="97972.A0A2V1D997"/>
<dbReference type="Proteomes" id="UP000244855">
    <property type="component" value="Unassembled WGS sequence"/>
</dbReference>
<dbReference type="GO" id="GO:0008270">
    <property type="term" value="F:zinc ion binding"/>
    <property type="evidence" value="ECO:0007669"/>
    <property type="project" value="InterPro"/>
</dbReference>
<protein>
    <recommendedName>
        <fullName evidence="2">Zn(2)-C6 fungal-type domain-containing protein</fullName>
    </recommendedName>
</protein>
<dbReference type="PANTHER" id="PTHR37534">
    <property type="entry name" value="TRANSCRIPTIONAL ACTIVATOR PROTEIN UGA3"/>
    <property type="match status" value="1"/>
</dbReference>
<evidence type="ECO:0000313" key="3">
    <source>
        <dbReference type="EMBL" id="PVH93749.1"/>
    </source>
</evidence>
<reference evidence="3 4" key="1">
    <citation type="journal article" date="2018" name="Sci. Rep.">
        <title>Comparative genomics provides insights into the lifestyle and reveals functional heterogeneity of dark septate endophytic fungi.</title>
        <authorList>
            <person name="Knapp D.G."/>
            <person name="Nemeth J.B."/>
            <person name="Barry K."/>
            <person name="Hainaut M."/>
            <person name="Henrissat B."/>
            <person name="Johnson J."/>
            <person name="Kuo A."/>
            <person name="Lim J.H.P."/>
            <person name="Lipzen A."/>
            <person name="Nolan M."/>
            <person name="Ohm R.A."/>
            <person name="Tamas L."/>
            <person name="Grigoriev I.V."/>
            <person name="Spatafora J.W."/>
            <person name="Nagy L.G."/>
            <person name="Kovacs G.M."/>
        </authorList>
    </citation>
    <scope>NUCLEOTIDE SEQUENCE [LARGE SCALE GENOMIC DNA]</scope>
    <source>
        <strain evidence="3 4">DSE2036</strain>
    </source>
</reference>
<sequence length="601" mass="67525">MIEQQPAAGVKHRSRAAYSRLICLGCRERRIRCELPSEVDVPEPGELRTVHTPCYRCRRLGVPCVVRQTVLGRPGHDSKPNADAHVRPPVVGTSNVVSHIIIELPSRPAARAQSKVVPYETRAHAHARAGEVNSCVVPQATRLESSFHPLLSQEDVARDTLLYHKPLSTETFTIIRSLDIIRFQRVEREWFRHLPARVGNTQALTLSCKAMVAACAYARGEPKLTVNDCYRALALALHAVVRLNFEQSSYGHFDDDMLACTALLAHLEGVINKHGIPTRLHVRGLAAILAARPPTYPVTQLARQIFDFHVCDAAIMACIQGTASPFESVPGVYYEKNRRGWRGDDDDDDSDRAQLKALGSELFVRIPRLVGLVRSQRLQRYPLPDAFTLLESLLSLQDSRAEARLLQAVVTVRPSSSSPDDQSYLLRQSLEFACVDDFEALIYYWQNRLALLRLERRFRHASATSSIQTNNTTEDPATQYRPQQTKEIFRLVKNIVMSIEYFTRLPLRKHQRLSAHAMVAVWGACTDWPSTFINVQKPEETRSLGELLLRRVNVGLGRKPDFTAAGDLDLALDVKDMDLAADMFVGGPLKGRFIELYCRAS</sequence>
<dbReference type="EMBL" id="KZ805570">
    <property type="protein sequence ID" value="PVH93749.1"/>
    <property type="molecule type" value="Genomic_DNA"/>
</dbReference>
<dbReference type="PROSITE" id="PS50048">
    <property type="entry name" value="ZN2_CY6_FUNGAL_2"/>
    <property type="match status" value="1"/>
</dbReference>
<dbReference type="SUPFAM" id="SSF57701">
    <property type="entry name" value="Zn2/Cys6 DNA-binding domain"/>
    <property type="match status" value="1"/>
</dbReference>
<evidence type="ECO:0000259" key="2">
    <source>
        <dbReference type="PROSITE" id="PS50048"/>
    </source>
</evidence>
<name>A0A2V1D997_9PLEO</name>
<accession>A0A2V1D997</accession>
<dbReference type="Gene3D" id="4.10.240.10">
    <property type="entry name" value="Zn(2)-C6 fungal-type DNA-binding domain"/>
    <property type="match status" value="1"/>
</dbReference>
<gene>
    <name evidence="3" type="ORF">DM02DRAFT_215133</name>
</gene>